<proteinExistence type="predicted"/>
<dbReference type="EMBL" id="BGPR01015510">
    <property type="protein sequence ID" value="GBN69543.1"/>
    <property type="molecule type" value="Genomic_DNA"/>
</dbReference>
<reference evidence="1 2" key="1">
    <citation type="journal article" date="2019" name="Sci. Rep.">
        <title>Orb-weaving spider Araneus ventricosus genome elucidates the spidroin gene catalogue.</title>
        <authorList>
            <person name="Kono N."/>
            <person name="Nakamura H."/>
            <person name="Ohtoshi R."/>
            <person name="Moran D.A.P."/>
            <person name="Shinohara A."/>
            <person name="Yoshida Y."/>
            <person name="Fujiwara M."/>
            <person name="Mori M."/>
            <person name="Tomita M."/>
            <person name="Arakawa K."/>
        </authorList>
    </citation>
    <scope>NUCLEOTIDE SEQUENCE [LARGE SCALE GENOMIC DNA]</scope>
</reference>
<organism evidence="1 2">
    <name type="scientific">Araneus ventricosus</name>
    <name type="common">Orbweaver spider</name>
    <name type="synonym">Epeira ventricosa</name>
    <dbReference type="NCBI Taxonomy" id="182803"/>
    <lineage>
        <taxon>Eukaryota</taxon>
        <taxon>Metazoa</taxon>
        <taxon>Ecdysozoa</taxon>
        <taxon>Arthropoda</taxon>
        <taxon>Chelicerata</taxon>
        <taxon>Arachnida</taxon>
        <taxon>Araneae</taxon>
        <taxon>Araneomorphae</taxon>
        <taxon>Entelegynae</taxon>
        <taxon>Araneoidea</taxon>
        <taxon>Araneidae</taxon>
        <taxon>Araneus</taxon>
    </lineage>
</organism>
<dbReference type="Proteomes" id="UP000499080">
    <property type="component" value="Unassembled WGS sequence"/>
</dbReference>
<protein>
    <submittedName>
        <fullName evidence="1">Uncharacterized protein</fullName>
    </submittedName>
</protein>
<gene>
    <name evidence="1" type="ORF">AVEN_34284_1</name>
</gene>
<dbReference type="AlphaFoldDB" id="A0A4Y2R1R8"/>
<evidence type="ECO:0000313" key="2">
    <source>
        <dbReference type="Proteomes" id="UP000499080"/>
    </source>
</evidence>
<name>A0A4Y2R1R8_ARAVE</name>
<accession>A0A4Y2R1R8</accession>
<sequence>MWVGISLAGRGVDGLKQPIVRFGASVNDPPKSIELNGWKTNRSLVQMEQNSVVVNVQLKGRKLLDGVFVSELINPLIPSQALPGRSTGFALTPKMAGLRRLPSSEGWLDR</sequence>
<evidence type="ECO:0000313" key="1">
    <source>
        <dbReference type="EMBL" id="GBN69543.1"/>
    </source>
</evidence>
<keyword evidence="2" id="KW-1185">Reference proteome</keyword>
<comment type="caution">
    <text evidence="1">The sequence shown here is derived from an EMBL/GenBank/DDBJ whole genome shotgun (WGS) entry which is preliminary data.</text>
</comment>